<protein>
    <recommendedName>
        <fullName evidence="5">Ankyrin</fullName>
    </recommendedName>
</protein>
<keyword evidence="1" id="KW-0677">Repeat</keyword>
<dbReference type="PANTHER" id="PTHR24189:SF50">
    <property type="entry name" value="ANKYRIN REPEAT AND SOCS BOX PROTEIN 2"/>
    <property type="match status" value="1"/>
</dbReference>
<accession>A0A8E2E4W9</accession>
<keyword evidence="4" id="KW-1185">Reference proteome</keyword>
<dbReference type="SUPFAM" id="SSF48403">
    <property type="entry name" value="Ankyrin repeat"/>
    <property type="match status" value="1"/>
</dbReference>
<dbReference type="OrthoDB" id="426293at2759"/>
<evidence type="ECO:0000313" key="4">
    <source>
        <dbReference type="Proteomes" id="UP000250266"/>
    </source>
</evidence>
<gene>
    <name evidence="3" type="ORF">K432DRAFT_247397</name>
</gene>
<dbReference type="InterPro" id="IPR050745">
    <property type="entry name" value="Multifunctional_regulatory"/>
</dbReference>
<evidence type="ECO:0000313" key="3">
    <source>
        <dbReference type="EMBL" id="OCK77452.1"/>
    </source>
</evidence>
<proteinExistence type="predicted"/>
<dbReference type="PANTHER" id="PTHR24189">
    <property type="entry name" value="MYOTROPHIN"/>
    <property type="match status" value="1"/>
</dbReference>
<name>A0A8E2E4W9_9PEZI</name>
<keyword evidence="2" id="KW-0040">ANK repeat</keyword>
<feature type="non-terminal residue" evidence="3">
    <location>
        <position position="1"/>
    </location>
</feature>
<evidence type="ECO:0008006" key="5">
    <source>
        <dbReference type="Google" id="ProtNLM"/>
    </source>
</evidence>
<sequence length="293" mass="32154">QTDDVSLLIQALSIASSPDSRESVEELLSQAIRVSIRRNAKDVLTYALDHGAKVPARSGLVLDDPQIQTLDILVAHGWDINARHCGDQPFLWKAVLHGDGDLITWCLDHGSTTVPKDLGLDSDDEWRQDMNACPPLLEIAASQCTVATFELLRSRGAQLGYRALHKAASAAIDHGNGGEGRPDMLDKDRAKLHSERIAMVVHLVDTVGLAPNALDQPNGWVLGNHWGTPLCYVAHNNPNWDCSDVVTFLLRKGADPWRATEPDRSTGIPAHTAVDVAKRSNYQQFLSIVDEWK</sequence>
<evidence type="ECO:0000256" key="2">
    <source>
        <dbReference type="ARBA" id="ARBA00023043"/>
    </source>
</evidence>
<organism evidence="3 4">
    <name type="scientific">Lepidopterella palustris CBS 459.81</name>
    <dbReference type="NCBI Taxonomy" id="1314670"/>
    <lineage>
        <taxon>Eukaryota</taxon>
        <taxon>Fungi</taxon>
        <taxon>Dikarya</taxon>
        <taxon>Ascomycota</taxon>
        <taxon>Pezizomycotina</taxon>
        <taxon>Dothideomycetes</taxon>
        <taxon>Pleosporomycetidae</taxon>
        <taxon>Mytilinidiales</taxon>
        <taxon>Argynnaceae</taxon>
        <taxon>Lepidopterella</taxon>
    </lineage>
</organism>
<feature type="non-terminal residue" evidence="3">
    <location>
        <position position="293"/>
    </location>
</feature>
<dbReference type="EMBL" id="KV745127">
    <property type="protein sequence ID" value="OCK77452.1"/>
    <property type="molecule type" value="Genomic_DNA"/>
</dbReference>
<dbReference type="Gene3D" id="1.25.40.20">
    <property type="entry name" value="Ankyrin repeat-containing domain"/>
    <property type="match status" value="1"/>
</dbReference>
<reference evidence="3 4" key="1">
    <citation type="journal article" date="2016" name="Nat. Commun.">
        <title>Ectomycorrhizal ecology is imprinted in the genome of the dominant symbiotic fungus Cenococcum geophilum.</title>
        <authorList>
            <consortium name="DOE Joint Genome Institute"/>
            <person name="Peter M."/>
            <person name="Kohler A."/>
            <person name="Ohm R.A."/>
            <person name="Kuo A."/>
            <person name="Krutzmann J."/>
            <person name="Morin E."/>
            <person name="Arend M."/>
            <person name="Barry K.W."/>
            <person name="Binder M."/>
            <person name="Choi C."/>
            <person name="Clum A."/>
            <person name="Copeland A."/>
            <person name="Grisel N."/>
            <person name="Haridas S."/>
            <person name="Kipfer T."/>
            <person name="LaButti K."/>
            <person name="Lindquist E."/>
            <person name="Lipzen A."/>
            <person name="Maire R."/>
            <person name="Meier B."/>
            <person name="Mihaltcheva S."/>
            <person name="Molinier V."/>
            <person name="Murat C."/>
            <person name="Poggeler S."/>
            <person name="Quandt C.A."/>
            <person name="Sperisen C."/>
            <person name="Tritt A."/>
            <person name="Tisserant E."/>
            <person name="Crous P.W."/>
            <person name="Henrissat B."/>
            <person name="Nehls U."/>
            <person name="Egli S."/>
            <person name="Spatafora J.W."/>
            <person name="Grigoriev I.V."/>
            <person name="Martin F.M."/>
        </authorList>
    </citation>
    <scope>NUCLEOTIDE SEQUENCE [LARGE SCALE GENOMIC DNA]</scope>
    <source>
        <strain evidence="3 4">CBS 459.81</strain>
    </source>
</reference>
<dbReference type="InterPro" id="IPR036770">
    <property type="entry name" value="Ankyrin_rpt-contain_sf"/>
</dbReference>
<dbReference type="AlphaFoldDB" id="A0A8E2E4W9"/>
<evidence type="ECO:0000256" key="1">
    <source>
        <dbReference type="ARBA" id="ARBA00022737"/>
    </source>
</evidence>
<dbReference type="Proteomes" id="UP000250266">
    <property type="component" value="Unassembled WGS sequence"/>
</dbReference>